<evidence type="ECO:0000313" key="2">
    <source>
        <dbReference type="Proteomes" id="UP000192247"/>
    </source>
</evidence>
<sequence>MLRICNGKCRQLSYPPWWQLLYLSSFSFFSKLRNRHTMHGVTKRTCSLPLNYILLKLKSKLIKIRL</sequence>
<reference evidence="1 2" key="1">
    <citation type="journal article" date="2017" name="Gigascience">
        <title>Draft genome of the honey bee ectoparasitic mite, Tropilaelaps mercedesae, is shaped by the parasitic life history.</title>
        <authorList>
            <person name="Dong X."/>
            <person name="Armstrong S.D."/>
            <person name="Xia D."/>
            <person name="Makepeace B.L."/>
            <person name="Darby A.C."/>
            <person name="Kadowaki T."/>
        </authorList>
    </citation>
    <scope>NUCLEOTIDE SEQUENCE [LARGE SCALE GENOMIC DNA]</scope>
    <source>
        <strain evidence="1">Wuxi-XJTLU</strain>
    </source>
</reference>
<accession>A0A1V9XA75</accession>
<organism evidence="1 2">
    <name type="scientific">Tropilaelaps mercedesae</name>
    <dbReference type="NCBI Taxonomy" id="418985"/>
    <lineage>
        <taxon>Eukaryota</taxon>
        <taxon>Metazoa</taxon>
        <taxon>Ecdysozoa</taxon>
        <taxon>Arthropoda</taxon>
        <taxon>Chelicerata</taxon>
        <taxon>Arachnida</taxon>
        <taxon>Acari</taxon>
        <taxon>Parasitiformes</taxon>
        <taxon>Mesostigmata</taxon>
        <taxon>Gamasina</taxon>
        <taxon>Dermanyssoidea</taxon>
        <taxon>Laelapidae</taxon>
        <taxon>Tropilaelaps</taxon>
    </lineage>
</organism>
<dbReference type="AlphaFoldDB" id="A0A1V9XA75"/>
<gene>
    <name evidence="1" type="ORF">BIW11_11738</name>
</gene>
<dbReference type="InParanoid" id="A0A1V9XA75"/>
<evidence type="ECO:0000313" key="1">
    <source>
        <dbReference type="EMBL" id="OQR70268.1"/>
    </source>
</evidence>
<name>A0A1V9XA75_9ACAR</name>
<comment type="caution">
    <text evidence="1">The sequence shown here is derived from an EMBL/GenBank/DDBJ whole genome shotgun (WGS) entry which is preliminary data.</text>
</comment>
<protein>
    <submittedName>
        <fullName evidence="1">Uncharacterized protein</fullName>
    </submittedName>
</protein>
<keyword evidence="2" id="KW-1185">Reference proteome</keyword>
<proteinExistence type="predicted"/>
<dbReference type="Proteomes" id="UP000192247">
    <property type="component" value="Unassembled WGS sequence"/>
</dbReference>
<dbReference type="EMBL" id="MNPL01018080">
    <property type="protein sequence ID" value="OQR70268.1"/>
    <property type="molecule type" value="Genomic_DNA"/>
</dbReference>